<dbReference type="InterPro" id="IPR006094">
    <property type="entry name" value="Oxid_FAD_bind_N"/>
</dbReference>
<dbReference type="GeneID" id="28826055"/>
<dbReference type="PANTHER" id="PTHR10801">
    <property type="entry name" value="24-DEHYDROCHOLESTEROL REDUCTASE"/>
    <property type="match status" value="1"/>
</dbReference>
<keyword evidence="10" id="KW-1185">Reference proteome</keyword>
<reference evidence="9 10" key="1">
    <citation type="submission" date="2015-10" db="EMBL/GenBank/DDBJ databases">
        <title>Full genome of DAOMC 229536 Phialocephala scopiformis, a fungal endophyte of spruce producing the potent anti-insectan compound rugulosin.</title>
        <authorList>
            <consortium name="DOE Joint Genome Institute"/>
            <person name="Walker A.K."/>
            <person name="Frasz S.L."/>
            <person name="Seifert K.A."/>
            <person name="Miller J.D."/>
            <person name="Mondo S.J."/>
            <person name="Labutti K."/>
            <person name="Lipzen A."/>
            <person name="Dockter R."/>
            <person name="Kennedy M."/>
            <person name="Grigoriev I.V."/>
            <person name="Spatafora J.W."/>
        </authorList>
    </citation>
    <scope>NUCLEOTIDE SEQUENCE [LARGE SCALE GENOMIC DNA]</scope>
    <source>
        <strain evidence="9 10">CBS 120377</strain>
    </source>
</reference>
<dbReference type="InParanoid" id="A0A132B7Q7"/>
<dbReference type="GO" id="GO:0071949">
    <property type="term" value="F:FAD binding"/>
    <property type="evidence" value="ECO:0007669"/>
    <property type="project" value="InterPro"/>
</dbReference>
<evidence type="ECO:0000259" key="8">
    <source>
        <dbReference type="PROSITE" id="PS51387"/>
    </source>
</evidence>
<keyword evidence="7" id="KW-0472">Membrane</keyword>
<name>A0A132B7Q7_MOLSC</name>
<evidence type="ECO:0000313" key="9">
    <source>
        <dbReference type="EMBL" id="KUJ07717.1"/>
    </source>
</evidence>
<evidence type="ECO:0000256" key="3">
    <source>
        <dbReference type="ARBA" id="ARBA00022630"/>
    </source>
</evidence>
<keyword evidence="4" id="KW-0812">Transmembrane</keyword>
<evidence type="ECO:0000256" key="1">
    <source>
        <dbReference type="ARBA" id="ARBA00004167"/>
    </source>
</evidence>
<evidence type="ECO:0000256" key="7">
    <source>
        <dbReference type="ARBA" id="ARBA00023136"/>
    </source>
</evidence>
<dbReference type="EC" id="1.3.1.72" evidence="2"/>
<evidence type="ECO:0000256" key="4">
    <source>
        <dbReference type="ARBA" id="ARBA00022692"/>
    </source>
</evidence>
<keyword evidence="3" id="KW-0285">Flavoprotein</keyword>
<dbReference type="GO" id="GO:0050614">
    <property type="term" value="F:Delta24-sterol reductase activity"/>
    <property type="evidence" value="ECO:0007669"/>
    <property type="project" value="UniProtKB-EC"/>
</dbReference>
<evidence type="ECO:0000256" key="2">
    <source>
        <dbReference type="ARBA" id="ARBA00012405"/>
    </source>
</evidence>
<dbReference type="GO" id="GO:0005737">
    <property type="term" value="C:cytoplasm"/>
    <property type="evidence" value="ECO:0007669"/>
    <property type="project" value="TreeGrafter"/>
</dbReference>
<dbReference type="STRING" id="149040.A0A132B7Q7"/>
<dbReference type="RefSeq" id="XP_018062072.1">
    <property type="nucleotide sequence ID" value="XM_018216329.1"/>
</dbReference>
<feature type="domain" description="FAD-binding PCMH-type" evidence="8">
    <location>
        <begin position="1"/>
        <end position="164"/>
    </location>
</feature>
<dbReference type="InterPro" id="IPR036318">
    <property type="entry name" value="FAD-bd_PCMH-like_sf"/>
</dbReference>
<dbReference type="InterPro" id="IPR016164">
    <property type="entry name" value="FAD-linked_Oxase-like_C"/>
</dbReference>
<keyword evidence="5" id="KW-0274">FAD</keyword>
<dbReference type="Proteomes" id="UP000070700">
    <property type="component" value="Unassembled WGS sequence"/>
</dbReference>
<gene>
    <name evidence="9" type="ORF">LY89DRAFT_691453</name>
</gene>
<dbReference type="SUPFAM" id="SSF55103">
    <property type="entry name" value="FAD-linked oxidases, C-terminal domain"/>
    <property type="match status" value="1"/>
</dbReference>
<dbReference type="SUPFAM" id="SSF56176">
    <property type="entry name" value="FAD-binding/transporter-associated domain-like"/>
    <property type="match status" value="1"/>
</dbReference>
<dbReference type="FunFam" id="3.30.465.10:FF:000031">
    <property type="entry name" value="FAD binding domain protein"/>
    <property type="match status" value="1"/>
</dbReference>
<dbReference type="AlphaFoldDB" id="A0A132B7Q7"/>
<dbReference type="GO" id="GO:0016020">
    <property type="term" value="C:membrane"/>
    <property type="evidence" value="ECO:0007669"/>
    <property type="project" value="UniProtKB-SubCell"/>
</dbReference>
<dbReference type="EMBL" id="KQ947438">
    <property type="protein sequence ID" value="KUJ07717.1"/>
    <property type="molecule type" value="Genomic_DNA"/>
</dbReference>
<evidence type="ECO:0000256" key="6">
    <source>
        <dbReference type="ARBA" id="ARBA00022989"/>
    </source>
</evidence>
<organism evidence="9 10">
    <name type="scientific">Mollisia scopiformis</name>
    <name type="common">Conifer needle endophyte fungus</name>
    <name type="synonym">Phialocephala scopiformis</name>
    <dbReference type="NCBI Taxonomy" id="149040"/>
    <lineage>
        <taxon>Eukaryota</taxon>
        <taxon>Fungi</taxon>
        <taxon>Dikarya</taxon>
        <taxon>Ascomycota</taxon>
        <taxon>Pezizomycotina</taxon>
        <taxon>Leotiomycetes</taxon>
        <taxon>Helotiales</taxon>
        <taxon>Mollisiaceae</taxon>
        <taxon>Mollisia</taxon>
    </lineage>
</organism>
<dbReference type="GO" id="GO:0008202">
    <property type="term" value="P:steroid metabolic process"/>
    <property type="evidence" value="ECO:0007669"/>
    <property type="project" value="TreeGrafter"/>
</dbReference>
<evidence type="ECO:0000256" key="5">
    <source>
        <dbReference type="ARBA" id="ARBA00022827"/>
    </source>
</evidence>
<protein>
    <recommendedName>
        <fullName evidence="2">Delta(24)-sterol reductase</fullName>
        <ecNumber evidence="2">1.3.1.72</ecNumber>
    </recommendedName>
</protein>
<dbReference type="InterPro" id="IPR016166">
    <property type="entry name" value="FAD-bd_PCMH"/>
</dbReference>
<dbReference type="PROSITE" id="PS51387">
    <property type="entry name" value="FAD_PCMH"/>
    <property type="match status" value="1"/>
</dbReference>
<dbReference type="KEGG" id="psco:LY89DRAFT_691453"/>
<evidence type="ECO:0000313" key="10">
    <source>
        <dbReference type="Proteomes" id="UP000070700"/>
    </source>
</evidence>
<keyword evidence="6" id="KW-1133">Transmembrane helix</keyword>
<dbReference type="InterPro" id="IPR016169">
    <property type="entry name" value="FAD-bd_PCMH_sub2"/>
</dbReference>
<dbReference type="PANTHER" id="PTHR10801:SF10">
    <property type="entry name" value="FAD BINDING DOMAIN PROTEIN (AFU_ORTHOLOGUE AFUA_6G14300)"/>
    <property type="match status" value="1"/>
</dbReference>
<dbReference type="Pfam" id="PF01565">
    <property type="entry name" value="FAD_binding_4"/>
    <property type="match status" value="1"/>
</dbReference>
<proteinExistence type="predicted"/>
<dbReference type="InterPro" id="IPR040165">
    <property type="entry name" value="Diminuto-like"/>
</dbReference>
<dbReference type="OrthoDB" id="415825at2759"/>
<dbReference type="Gene3D" id="3.30.465.10">
    <property type="match status" value="1"/>
</dbReference>
<comment type="subcellular location">
    <subcellularLocation>
        <location evidence="1">Membrane</location>
        <topology evidence="1">Single-pass membrane protein</topology>
    </subcellularLocation>
</comment>
<accession>A0A132B7Q7</accession>
<sequence length="512" mass="58385">MPHDAAVSRIATAVKAFYSRQEPYRIFHGSTNSTRPYQKQSVVDISALSNVVSIDTTAKTATVEPNVPMDKLVEATLQHGLIPPVVMEFPGITVGGGYAGSAGESSSFKYGYFDQTVNSVEVVLANGDVVTASKTERPELFKGAAGALGTLGITTLIELQLIQAKKYVKIEYHRRGSVHDSIEKLQQEIKDPSNDYVDGIIFSKNHGVIITGQLTDEIPELAQPQTFSKSWDPWFYLHVKDKTIVEATSPVTDYIPLAEYLFRYDRGGFWVGIEAFRYFPFVPFNKFTRWFLDDFIHTRMLYRAMHGSRKEFGNIVQDLSLPYSTAEKFIDYTADELDIWPLWLCPLREMTPPTFHPYTTLPGPDETSKPMLNIGLWGRASDDLDTFVAQNRRLESKLTELGGRKVLYSHTYYTEAEFWSLYDKKWYDELRERYSASSLLTVYDKVKVDVAKHKQTRLSWTQRLASMWPFAGMIGIWGAIRSKDYLLHRHAAWRYRGTIEKKDTHLVGDSQL</sequence>
<dbReference type="GO" id="GO:0000246">
    <property type="term" value="F:Delta24(24-1) sterol reductase activity"/>
    <property type="evidence" value="ECO:0007669"/>
    <property type="project" value="TreeGrafter"/>
</dbReference>